<keyword evidence="7" id="KW-1185">Reference proteome</keyword>
<dbReference type="Pfam" id="PF13948">
    <property type="entry name" value="DUF4215"/>
    <property type="match status" value="1"/>
</dbReference>
<dbReference type="InterPro" id="IPR006212">
    <property type="entry name" value="Furin_repeat"/>
</dbReference>
<accession>A0A812T8R9</accession>
<dbReference type="InterPro" id="IPR000177">
    <property type="entry name" value="Apple"/>
</dbReference>
<dbReference type="SMART" id="SM00223">
    <property type="entry name" value="APPLE"/>
    <property type="match status" value="1"/>
</dbReference>
<evidence type="ECO:0000256" key="2">
    <source>
        <dbReference type="ARBA" id="ARBA00022737"/>
    </source>
</evidence>
<feature type="region of interest" description="Disordered" evidence="4">
    <location>
        <begin position="474"/>
        <end position="530"/>
    </location>
</feature>
<dbReference type="EMBL" id="CAJNDS010002555">
    <property type="protein sequence ID" value="CAE7524619.1"/>
    <property type="molecule type" value="Genomic_DNA"/>
</dbReference>
<dbReference type="Pfam" id="PF00090">
    <property type="entry name" value="TSP_1"/>
    <property type="match status" value="1"/>
</dbReference>
<protein>
    <recommendedName>
        <fullName evidence="5">Apple domain-containing protein</fullName>
    </recommendedName>
</protein>
<organism evidence="6 7">
    <name type="scientific">Symbiodinium natans</name>
    <dbReference type="NCBI Taxonomy" id="878477"/>
    <lineage>
        <taxon>Eukaryota</taxon>
        <taxon>Sar</taxon>
        <taxon>Alveolata</taxon>
        <taxon>Dinophyceae</taxon>
        <taxon>Suessiales</taxon>
        <taxon>Symbiodiniaceae</taxon>
        <taxon>Symbiodinium</taxon>
    </lineage>
</organism>
<proteinExistence type="predicted"/>
<dbReference type="GO" id="GO:0006508">
    <property type="term" value="P:proteolysis"/>
    <property type="evidence" value="ECO:0007669"/>
    <property type="project" value="InterPro"/>
</dbReference>
<evidence type="ECO:0000313" key="6">
    <source>
        <dbReference type="EMBL" id="CAE7524619.1"/>
    </source>
</evidence>
<dbReference type="SUPFAM" id="SSF49899">
    <property type="entry name" value="Concanavalin A-like lectins/glucanases"/>
    <property type="match status" value="2"/>
</dbReference>
<dbReference type="InterPro" id="IPR000884">
    <property type="entry name" value="TSP1_rpt"/>
</dbReference>
<feature type="region of interest" description="Disordered" evidence="4">
    <location>
        <begin position="284"/>
        <end position="304"/>
    </location>
</feature>
<evidence type="ECO:0000256" key="1">
    <source>
        <dbReference type="ARBA" id="ARBA00022729"/>
    </source>
</evidence>
<dbReference type="CDD" id="cd00064">
    <property type="entry name" value="FU"/>
    <property type="match status" value="1"/>
</dbReference>
<dbReference type="Gene3D" id="2.60.120.200">
    <property type="match status" value="2"/>
</dbReference>
<comment type="caution">
    <text evidence="6">The sequence shown here is derived from an EMBL/GenBank/DDBJ whole genome shotgun (WGS) entry which is preliminary data.</text>
</comment>
<evidence type="ECO:0000256" key="4">
    <source>
        <dbReference type="SAM" id="MobiDB-lite"/>
    </source>
</evidence>
<dbReference type="NCBIfam" id="TIGR02232">
    <property type="entry name" value="myxo_disulf_rpt"/>
    <property type="match status" value="1"/>
</dbReference>
<keyword evidence="3" id="KW-1015">Disulfide bond</keyword>
<evidence type="ECO:0000256" key="3">
    <source>
        <dbReference type="ARBA" id="ARBA00023157"/>
    </source>
</evidence>
<reference evidence="6" key="1">
    <citation type="submission" date="2021-02" db="EMBL/GenBank/DDBJ databases">
        <authorList>
            <person name="Dougan E. K."/>
            <person name="Rhodes N."/>
            <person name="Thang M."/>
            <person name="Chan C."/>
        </authorList>
    </citation>
    <scope>NUCLEOTIDE SEQUENCE</scope>
</reference>
<gene>
    <name evidence="6" type="ORF">SNAT2548_LOCUS29364</name>
</gene>
<dbReference type="SUPFAM" id="SSF82895">
    <property type="entry name" value="TSP-1 type 1 repeat"/>
    <property type="match status" value="1"/>
</dbReference>
<dbReference type="Gene3D" id="2.20.100.10">
    <property type="entry name" value="Thrombospondin type-1 (TSP1) repeat"/>
    <property type="match status" value="1"/>
</dbReference>
<dbReference type="SUPFAM" id="SSF58113">
    <property type="entry name" value="Apolipoprotein A-I"/>
    <property type="match status" value="1"/>
</dbReference>
<dbReference type="InterPro" id="IPR036383">
    <property type="entry name" value="TSP1_rpt_sf"/>
</dbReference>
<dbReference type="GO" id="GO:0005576">
    <property type="term" value="C:extracellular region"/>
    <property type="evidence" value="ECO:0007669"/>
    <property type="project" value="InterPro"/>
</dbReference>
<evidence type="ECO:0000259" key="5">
    <source>
        <dbReference type="SMART" id="SM00223"/>
    </source>
</evidence>
<dbReference type="InterPro" id="IPR011936">
    <property type="entry name" value="Myxo_disulph_rpt"/>
</dbReference>
<dbReference type="InterPro" id="IPR013320">
    <property type="entry name" value="ConA-like_dom_sf"/>
</dbReference>
<name>A0A812T8R9_9DINO</name>
<dbReference type="Proteomes" id="UP000604046">
    <property type="component" value="Unassembled WGS sequence"/>
</dbReference>
<keyword evidence="1" id="KW-0732">Signal</keyword>
<feature type="domain" description="Apple" evidence="5">
    <location>
        <begin position="1806"/>
        <end position="1873"/>
    </location>
</feature>
<dbReference type="PROSITE" id="PS50092">
    <property type="entry name" value="TSP1"/>
    <property type="match status" value="1"/>
</dbReference>
<dbReference type="OrthoDB" id="409374at2759"/>
<dbReference type="Gene3D" id="1.20.120.20">
    <property type="entry name" value="Apolipoprotein"/>
    <property type="match status" value="1"/>
</dbReference>
<feature type="region of interest" description="Disordered" evidence="4">
    <location>
        <begin position="338"/>
        <end position="362"/>
    </location>
</feature>
<dbReference type="SMART" id="SM00209">
    <property type="entry name" value="TSP1"/>
    <property type="match status" value="1"/>
</dbReference>
<sequence>MKQFRFWLVAAAAVAADGKKLHRQDPHNEAITLITANAGTGSSSAVDLNTTRMVSPLKVPCASCCKKDPDSPEAMPFAPGQVVSTYYREEGLLSRRSSKLATATVEQLLGKKSPDPLPAVVVNSTGDKITVRFKSKYVGEVTVPSSWVLPVWAMSFQFVPLDWIKTSPKPTEVDCSSEDFEECISKLGCMWQEPVYKDLACVVADWGAWQPCSVTCGVGKQQRFRPLPTQRSCRKLDPAPEVAQDRYCVKSDCPLVPGHCEAPPNATAGNVSSLLQFDVPWASKRASPKAPTSPRAARASRAPPSSARGALLELLALTHAGEDPLKAVQAELENVINSQSSDDDEVKAMTPKAPKKTGPSPIEEHRLYSKEETVIAFAEKGTGLGPECPESYFAFQIDIDVEASTISAACNPCAAGCLHCAGPSEDQCRACPVPLKLFTHVDGSFKANDEDGKCVFDASQFGCDHVAAFHPEVMPEHRGQPESCQALGSEDSDEEDDGEDSVDLFLLRKRQSRKRKEPEAPDPTMPSLETLMGEQGRVEQKKHLKTELLEWLDTEKLPETLDMISQYADAASEGLARDLLKNPELLKPISFALGHRPEEEVPVAALASPQDESSTAPEFQVPGAAGANLKEGRFQLSLIQKVRDQSRWALWNHTKTPFFSEVLNAVANSVVKVTVELLHQGLPSPKSSQRYGVLMQEDAAKEVDDAEHLQSRVGAVARMLEAETGETLHFSFLDFALAQQEKDKLLALGADMVHSLHRAGHIDTLVAEIASQRAGSARGGDVQSKSHLESEDGTAVTSGAVSLLMTAGTQTVSRQLQKLLDDGALALGLSAEEKAGVGERLQREARAKVLLLSRASVARIVQEISESLQSEEDQIVEQLLNAPRQVLSKELGKLTSQTLSFASVKLDETVKVSAMGTDLAKKQAERAMREVLQHLDEAAAKAIKAVATVAGESAEALAAHVKKSSGKALMQLRTGHWRSETSKIVSEAQSSLAEQVIFGRMSAGLKNFVAKVSERLQKLQVPPVSTEASPPGAVEAVAQGTLKKVLEATRSWPAEISQNIRALIREKCRDAGALGHVRAAFQTFDLAPQDDIVLQSLQEDLRRQVEAALWADEQEAQEAYADALSSDPKPCPGRCLESANDLSEFLADFGAHALSEVQEAMTAPELRVFKLGRLRSKGDELTLMLARAAANSSQAHCRAMRSIQKGAMAAAVKADMEKETARASRTLQMHLEDLALVNDTGITAEDQERMLGWFRTKFVEPLEASLASFLDQQVASCSVPETGGEAPRNRARLLYHGTVRRLFHEVSVTLAAKVSKDTRALNNLLLHAFWPTFGAEGSTLSNGESGSYPGGIILLEEDVTTRSDTEIDLAETQAVLDAGVRELQQFSAEFLRQIPLIDKALDPGGIHTKMKGTGVYKKAAIGDQREMDKAMWKAKEKAANGAIAMLYGDGTLGNPLCPLSTGLADDLDLAYENAKKLRDGNLYGMFDEFGKLLCKLRGGAGEIIQFITNLKDTAWFLSTMVRLVSNLPLVGWLAKLIKKPILQIEDFINDELVPIRHKLNHTFMPKFNKGCVYHANVTRYVRYAIEAIPVLKMQAYPANKAAELVGIAMMVCAWLPPLTLITNTALKGLLVADKMAGVATDVVRDAIGWVNGLIPEKVMTKIAQINNFFDIIMAPTRGFKTALFDDHKVCIIFTCFEFSMRDLLKALTGFLEKIFNFALSPFKPLIEAVGAPIKKLLDPILNMLPTPAIFFDDLKKPHAEDADLSALVGSDVSFLGSIEKAYELTKQEAGFCFSYGTELPAEKEICSDISSRYGEVSNPFECQKLCQSACSRCVRWSFVILDEERKRGKCRFTRDDGYYRIVSVSSVSGPVTCGDITKYQPDAWQEHVASSLCNDMGAYPEMKDAETCRKACFVDKDCKVAQMSGGICWTGVGKDGCTKAATSMSVHKTRSAKEALQTRCHAAGGVQRAAESKKALCPPDEEDCDTWALEEATKSVHGSDSEVFQEAMALTGTSWNKFTCELLDIDVDCPNVNLGEKVDNFDVCQQQGDALYSEQDIQDLADAEVTEQLAKCRDAAAAAVEKSCKLAGKMKGWWGMKKFGDPWKGMFCPDKEMSPEEKCDLLIERIGSFEGATKTSGVLKAEIVASYVPSEQCAKAAGDQWLCELKFLNEGGGETKQMDLTNQIQLQNMYQAKQFDMLAAENEKVQQELAEIQGMMDEGFSKTNEKLFAMDAAAANRTGEQTKEIFNKIDASQKEQNARLAYMMEAAQCDSKLQTKELKDFVQNGLDNLQSAVLSGTGQQIDEAVSKMQDSIAQSQRAIQSQMASGFRDMKATVTEGFDQVQQKLDANRKAIQNQLNQRFNKVDQHLVKVQGQLDVALKNLDVVDNRIKDLAKQSSRQFEELRHGQQRQMTALLAVVQKLEVLEEKIDDIPVAVQESRFQDFIYEFEKLTLALTQLFHEVEAFSAKRRSDLEHMKTTQLSFRSCGSQIEDVIQATKAVKESSAEAVRVLQASFKEAVLRFAEIAILAVDSGFSKMHFDALADQIAEDLQANQTEKDLFLSDESLRSVILADQEVLHGKDVKDKCAASCKPQTVNSLEPCECSDGRHPLRQVAAKYLFTPAAAEALLKWAKTALDDVPLKYSLSLKDLYMQISYMQRKFVSWGLEPPEERRQFDADWQRVALDFENIRKSYAMVDSMERAVLGKLQLSSRLLDAMATTWSPAPLECQKPALMDLGESELSRLVLWSPLEPKKGTAAWLILRQPSRLLHTSALSWVHDAEVTDCRSIPDGYGNLEGLMQSGFVCWRDEKGSAQVRALCDPRGVGDIVNTSALKWVSEEKFAQYGAQHALLTPIATSKIRTTPLKAEVLSYWERQVSFIVAASCGNGKLDMTEECDSPGEGCKKCKLVPGYECPEPGQACRAVCGDHKAVKMEDCDDTDTDKNDGCTPSCQLEYCPRKVLSLPVTHASRDLPDPSPELELCASQSRGSFASLEKCGEFSELVFAGFSLDGRWIRHDVRLEGTLGSAGAGPWEAKATGWPTLGAPYKLWNDGLSLSVTCKGADTMEGCLFWCMALSNSSECVRPWLVQTHGTASQEVYAEKLLVYGRKSADSTDLQSCAGSGSQLVVMACGDSHVTGNEECDPPGGCCDNKCKLVAGWQWHDAGCTAICGDGVVLGKEECDPPGEGCTADCQLMEGWKWLQNKAVPICGDSLLVGAEQCDPPGTCCNPICELLPGWQWEDGCKAICGDSVVLGKEECDPPGDGCTEECRLIDGWKWVASENKTAEICGDGLAVGSEQCDLGDCCADNCTLLQGWQWEGGCKAICGDGVVLGDEDCDPPGEDGCSDTCKKIASKKVNFLTNYWKGSGPLIFQPKDAPWFKDLLVGDMTWEIRMEVPSQGMKHWPNLFSCSTGTIQFWMAAPGWRLAFRSHDPGEKRLDTAVWDNPGFVGSGWRHIAFVYKRQEKKLYFYIDGAQKMKVSTSSRWATTVEEFGHVIIGAKTTDVSRIKIQASELAFWSRALSKDELVARTKKSSCVDSTGLKAFYSLDETFADSLGGIPMGAEKGSNSEWRQFKTPPKCCHCVEKEWFVGENGDTCDNVCNANFYERCDKEKMVALSNNELVDNAFRMGGYTCKGFHGPRNYPGSPFSTSRNDDCAPVTPGTSASSLSCDRNGEGGHKPVCACKDKKERVWFKANFAQSCDSVCTTNGFRSCDKDKMAALTSNDRVSKAFKEAGYKCMSFHGARNYAGAPFSTGRSRDDCAPVTSGTSPSSLKCDRVRHSNTAPLCACKDKVVEESEGGAGGSECGSITGSSGLNVGWNPVTTMSEGILANPGQRDYKLQNVPSVLIGGKYWGTKTWPSAGTWTIAYTAPVTLYVWVMKSSYNAGVDAALGGDGWEQVPANGFKRSDNHALNLWKRSFATGTSYSIKTTALMVGGVVSKGCEAGLKPPLVLSHKEAFECGKCQLESEGSSAVLPTNGPFTIFAEVNPRSQSRKHPGILGWGSSGDNFVALRMIPGHHNGGLHLYWKTNGAFKEVAVESPGLLNDGWKTVAATWDKSTVKLYANGKLLKSSGFSGSMNAAAKSGFCACVGEPGRTHEALQGQMRNVQIMNKALSDSDVKNLPMADSAQSEGRYGSIKVGGKEYHKFWWFTKGSSWPSGKTDVLADDFGDCQANDPVCFQKLPQVSEDGLELLAKDDVGNEFLWKFDASNSVAHAAFKAFAYGEKTEKVSGPAWTPQVLKGSITNSAQDHFMYRDQDGIRSLMLDDDGCDCHSSLSMGHAMCNNGCNPSYGNCGIKGGVDKLSDRSETGGQGSGKHCTGPATDHGLTLYFHKADADAAKVWFKGANGATCNKVCQANGFERCDQQKMLALTSNDKVRDAFKKVGYTCKGFHAPRNYAGTPFSKGTHDDCTPVSPGTSSLSCDRNKYGHHAPLCACKDKKGR</sequence>
<dbReference type="Pfam" id="PF13385">
    <property type="entry name" value="Laminin_G_3"/>
    <property type="match status" value="2"/>
</dbReference>
<feature type="compositionally biased region" description="Acidic residues" evidence="4">
    <location>
        <begin position="490"/>
        <end position="502"/>
    </location>
</feature>
<feature type="compositionally biased region" description="Low complexity" evidence="4">
    <location>
        <begin position="288"/>
        <end position="304"/>
    </location>
</feature>
<evidence type="ECO:0000313" key="7">
    <source>
        <dbReference type="Proteomes" id="UP000604046"/>
    </source>
</evidence>
<keyword evidence="2" id="KW-0677">Repeat</keyword>